<reference evidence="3 4" key="1">
    <citation type="submission" date="2017-06" db="EMBL/GenBank/DDBJ databases">
        <title>Draft genome sequence of a variant of Elsinoe murrayae.</title>
        <authorList>
            <person name="Cheng Q."/>
        </authorList>
    </citation>
    <scope>NUCLEOTIDE SEQUENCE [LARGE SCALE GENOMIC DNA]</scope>
    <source>
        <strain evidence="3 4">CQ-2017a</strain>
    </source>
</reference>
<feature type="compositionally biased region" description="Polar residues" evidence="2">
    <location>
        <begin position="357"/>
        <end position="369"/>
    </location>
</feature>
<keyword evidence="1" id="KW-0175">Coiled coil</keyword>
<dbReference type="STRING" id="2082308.A0A2K1R2F9"/>
<comment type="caution">
    <text evidence="3">The sequence shown here is derived from an EMBL/GenBank/DDBJ whole genome shotgun (WGS) entry which is preliminary data.</text>
</comment>
<feature type="compositionally biased region" description="Basic and acidic residues" evidence="2">
    <location>
        <begin position="8"/>
        <end position="20"/>
    </location>
</feature>
<dbReference type="Gene3D" id="1.10.287.1490">
    <property type="match status" value="1"/>
</dbReference>
<dbReference type="Proteomes" id="UP000243797">
    <property type="component" value="Unassembled WGS sequence"/>
</dbReference>
<keyword evidence="4" id="KW-1185">Reference proteome</keyword>
<feature type="coiled-coil region" evidence="1">
    <location>
        <begin position="561"/>
        <end position="613"/>
    </location>
</feature>
<feature type="coiled-coil region" evidence="1">
    <location>
        <begin position="407"/>
        <end position="455"/>
    </location>
</feature>
<feature type="region of interest" description="Disordered" evidence="2">
    <location>
        <begin position="1"/>
        <end position="62"/>
    </location>
</feature>
<feature type="compositionally biased region" description="Low complexity" evidence="2">
    <location>
        <begin position="322"/>
        <end position="332"/>
    </location>
</feature>
<proteinExistence type="predicted"/>
<evidence type="ECO:0000256" key="2">
    <source>
        <dbReference type="SAM" id="MobiDB-lite"/>
    </source>
</evidence>
<dbReference type="InParanoid" id="A0A2K1R2F9"/>
<name>A0A2K1R2F9_9PEZI</name>
<feature type="region of interest" description="Disordered" evidence="2">
    <location>
        <begin position="340"/>
        <end position="369"/>
    </location>
</feature>
<accession>A0A2K1R2F9</accession>
<protein>
    <submittedName>
        <fullName evidence="3">Uncharacterized protein</fullName>
    </submittedName>
</protein>
<sequence>MGPMGDALRGRRPEASDTRPAHVPQHRMDSFAPPSLFPSPGYHNKYTGFRPTEEDGSAIQRKSSLSAWASPSHTESEYFAGLPLDLSTLSGSSSAAQTPSGLTIGALRDGDAMRFEDGQTSALGLKLPPLTSLQNSRSARSPMGPRCKTCTSIAVMVQDLVATVTELGGEIESEKSPISTYSCQNMRDVPPDPAGAMQSLDHVIQRLRSLRTDVQRLKTYQPRPGIIPDADSAATQNIRTGGGRAFDWYGHGHNDSEQDRTRKRLRSLSPRDRAHCLTSVISSAPSPSLSASQTRMHSTRASITEADHNRRLEPTPKIHNAFTSPSSPSSTFGPPRILPSPSSLAQQDDYLKGPGKSVSQIPALNPSEPTTLTALHSDLRQRTLALQNLQSAHDLMVQKFNRERTRTATMEKKAAAAEKEVNNLTTTNEDLHEQIKNLETQMDDLETKVGREREDAGKERRQWREMMENQTRLMERYMVEKRGWEEARGEWEVERRGLQMVVEGRGREVEVLKGVVGGSEGRAVAGGQGMVEDEKDEKQQENEARKVGACDGHYWGGSTGNARLRGQIEELEDQVALLRGSLSAVKGENLAVREQAQRILDAVSRNEERTEAALSSTVS</sequence>
<evidence type="ECO:0000256" key="1">
    <source>
        <dbReference type="SAM" id="Coils"/>
    </source>
</evidence>
<evidence type="ECO:0000313" key="3">
    <source>
        <dbReference type="EMBL" id="PNS21472.1"/>
    </source>
</evidence>
<dbReference type="OrthoDB" id="5427204at2759"/>
<evidence type="ECO:0000313" key="4">
    <source>
        <dbReference type="Proteomes" id="UP000243797"/>
    </source>
</evidence>
<organism evidence="3 4">
    <name type="scientific">Sphaceloma murrayae</name>
    <dbReference type="NCBI Taxonomy" id="2082308"/>
    <lineage>
        <taxon>Eukaryota</taxon>
        <taxon>Fungi</taxon>
        <taxon>Dikarya</taxon>
        <taxon>Ascomycota</taxon>
        <taxon>Pezizomycotina</taxon>
        <taxon>Dothideomycetes</taxon>
        <taxon>Dothideomycetidae</taxon>
        <taxon>Myriangiales</taxon>
        <taxon>Elsinoaceae</taxon>
        <taxon>Sphaceloma</taxon>
    </lineage>
</organism>
<dbReference type="AlphaFoldDB" id="A0A2K1R2F9"/>
<gene>
    <name evidence="3" type="ORF">CAC42_1251</name>
</gene>
<feature type="region of interest" description="Disordered" evidence="2">
    <location>
        <begin position="315"/>
        <end position="334"/>
    </location>
</feature>
<dbReference type="EMBL" id="NKHZ01000011">
    <property type="protein sequence ID" value="PNS21472.1"/>
    <property type="molecule type" value="Genomic_DNA"/>
</dbReference>